<dbReference type="Gene3D" id="2.30.110.10">
    <property type="entry name" value="Electron Transport, Fmn-binding Protein, Chain A"/>
    <property type="match status" value="1"/>
</dbReference>
<accession>A0AB73IPU7</accession>
<comment type="caution">
    <text evidence="2">The sequence shown here is derived from an EMBL/GenBank/DDBJ whole genome shotgun (WGS) entry which is preliminary data.</text>
</comment>
<dbReference type="SUPFAM" id="SSF50475">
    <property type="entry name" value="FMN-binding split barrel"/>
    <property type="match status" value="1"/>
</dbReference>
<protein>
    <submittedName>
        <fullName evidence="2">PPOX class probable FMN-dependent enzyme</fullName>
    </submittedName>
</protein>
<reference evidence="2" key="1">
    <citation type="submission" date="2023-07" db="EMBL/GenBank/DDBJ databases">
        <title>Sorghum-associated microbial communities from plants grown in Nebraska, USA.</title>
        <authorList>
            <person name="Schachtman D."/>
        </authorList>
    </citation>
    <scope>NUCLEOTIDE SEQUENCE</scope>
    <source>
        <strain evidence="2">DS1061</strain>
    </source>
</reference>
<name>A0AB73IPU7_9BURK</name>
<evidence type="ECO:0000259" key="1">
    <source>
        <dbReference type="Pfam" id="PF01243"/>
    </source>
</evidence>
<evidence type="ECO:0000313" key="3">
    <source>
        <dbReference type="Proteomes" id="UP001229486"/>
    </source>
</evidence>
<gene>
    <name evidence="2" type="ORF">J2793_007508</name>
</gene>
<dbReference type="InterPro" id="IPR024029">
    <property type="entry name" value="Pyridox_Oxase_FMN-dep"/>
</dbReference>
<evidence type="ECO:0000313" key="2">
    <source>
        <dbReference type="EMBL" id="MDP9652033.1"/>
    </source>
</evidence>
<dbReference type="Pfam" id="PF01243">
    <property type="entry name" value="PNPOx_N"/>
    <property type="match status" value="1"/>
</dbReference>
<dbReference type="PANTHER" id="PTHR42815:SF2">
    <property type="entry name" value="FAD-BINDING, PUTATIVE (AFU_ORTHOLOGUE AFUA_6G07600)-RELATED"/>
    <property type="match status" value="1"/>
</dbReference>
<dbReference type="InterPro" id="IPR012349">
    <property type="entry name" value="Split_barrel_FMN-bd"/>
</dbReference>
<organism evidence="2 3">
    <name type="scientific">Paraburkholderia caledonica</name>
    <dbReference type="NCBI Taxonomy" id="134536"/>
    <lineage>
        <taxon>Bacteria</taxon>
        <taxon>Pseudomonadati</taxon>
        <taxon>Pseudomonadota</taxon>
        <taxon>Betaproteobacteria</taxon>
        <taxon>Burkholderiales</taxon>
        <taxon>Burkholderiaceae</taxon>
        <taxon>Paraburkholderia</taxon>
    </lineage>
</organism>
<dbReference type="EMBL" id="JAURTK010000053">
    <property type="protein sequence ID" value="MDP9652033.1"/>
    <property type="molecule type" value="Genomic_DNA"/>
</dbReference>
<dbReference type="AlphaFoldDB" id="A0AB73IPU7"/>
<dbReference type="Proteomes" id="UP001229486">
    <property type="component" value="Unassembled WGS sequence"/>
</dbReference>
<proteinExistence type="predicted"/>
<feature type="domain" description="Pyridoxamine 5'-phosphate oxidase N-terminal" evidence="1">
    <location>
        <begin position="64"/>
        <end position="181"/>
    </location>
</feature>
<dbReference type="PANTHER" id="PTHR42815">
    <property type="entry name" value="FAD-BINDING, PUTATIVE (AFU_ORTHOLOGUE AFUA_6G07600)-RELATED"/>
    <property type="match status" value="1"/>
</dbReference>
<dbReference type="InterPro" id="IPR011576">
    <property type="entry name" value="Pyridox_Oxase_N"/>
</dbReference>
<dbReference type="NCBIfam" id="TIGR04025">
    <property type="entry name" value="PPOX_FMN_DR2398"/>
    <property type="match status" value="1"/>
</dbReference>
<sequence length="235" mass="25886">MQRENASLRIPVGQLHSPGAGIFIGKNTVDTMEHVISDVEQLEAIYGRPHERAVWKEIDHLNDDYCAFVRASPFVILSSVGTDGTDCSPKGDPAGFVSIVDRRTLVIPDRPGNNRIDNLRNIVVDPRVSLLFLVPGVGETLRVNGTAQISVDPQLLTAFEINGKLPRTAIVITVRTAYFHCSKALVRSDLWNTTTHVSRDSVPSAGQMHRRLSGGVFDGETYDRELPQRTLAGLY</sequence>